<dbReference type="VEuPathDB" id="TriTrypDB:Tb927.9.17380"/>
<evidence type="ECO:0000313" key="10">
    <source>
        <dbReference type="EMBL" id="AGH60145.1"/>
    </source>
</evidence>
<organism evidence="10">
    <name type="scientific">Trypanosoma brucei</name>
    <dbReference type="NCBI Taxonomy" id="5691"/>
    <lineage>
        <taxon>Eukaryota</taxon>
        <taxon>Discoba</taxon>
        <taxon>Euglenozoa</taxon>
        <taxon>Kinetoplastea</taxon>
        <taxon>Metakinetoplastina</taxon>
        <taxon>Trypanosomatida</taxon>
        <taxon>Trypanosomatidae</taxon>
        <taxon>Trypanosoma</taxon>
    </lineage>
</organism>
<feature type="chain" id="PRO_5004059030" evidence="8">
    <location>
        <begin position="23"/>
        <end position="459"/>
    </location>
</feature>
<dbReference type="AlphaFoldDB" id="M4TB20"/>
<keyword evidence="4" id="KW-0472">Membrane</keyword>
<dbReference type="SUPFAM" id="SSF58087">
    <property type="entry name" value="Variant surface glycoprotein (N-terminal domain)"/>
    <property type="match status" value="1"/>
</dbReference>
<protein>
    <submittedName>
        <fullName evidence="10">Variant surface glycoprotein 1207</fullName>
    </submittedName>
</protein>
<keyword evidence="6" id="KW-0449">Lipoprotein</keyword>
<dbReference type="Gene3D" id="3.90.150.10">
    <property type="entry name" value="Variant Surface Glycoprotein, subunit A domain 1"/>
    <property type="match status" value="1"/>
</dbReference>
<evidence type="ECO:0000256" key="4">
    <source>
        <dbReference type="ARBA" id="ARBA00023136"/>
    </source>
</evidence>
<dbReference type="Pfam" id="PF00913">
    <property type="entry name" value="Trypan_glycop"/>
    <property type="match status" value="1"/>
</dbReference>
<dbReference type="GO" id="GO:0005886">
    <property type="term" value="C:plasma membrane"/>
    <property type="evidence" value="ECO:0007669"/>
    <property type="project" value="UniProtKB-SubCell"/>
</dbReference>
<dbReference type="GO" id="GO:0042783">
    <property type="term" value="P:symbiont-mediated evasion of host immune response"/>
    <property type="evidence" value="ECO:0007669"/>
    <property type="project" value="InterPro"/>
</dbReference>
<feature type="region of interest" description="Disordered" evidence="7">
    <location>
        <begin position="432"/>
        <end position="459"/>
    </location>
</feature>
<keyword evidence="2" id="KW-1003">Cell membrane</keyword>
<dbReference type="VEuPathDB" id="TriTrypDB:Tb427_000562900"/>
<evidence type="ECO:0000256" key="8">
    <source>
        <dbReference type="SAM" id="SignalP"/>
    </source>
</evidence>
<evidence type="ECO:0000256" key="3">
    <source>
        <dbReference type="ARBA" id="ARBA00022622"/>
    </source>
</evidence>
<accession>M4TB20</accession>
<evidence type="ECO:0000256" key="5">
    <source>
        <dbReference type="ARBA" id="ARBA00023180"/>
    </source>
</evidence>
<dbReference type="GO" id="GO:0098552">
    <property type="term" value="C:side of membrane"/>
    <property type="evidence" value="ECO:0007669"/>
    <property type="project" value="UniProtKB-KW"/>
</dbReference>
<feature type="signal peptide" evidence="8">
    <location>
        <begin position="1"/>
        <end position="22"/>
    </location>
</feature>
<evidence type="ECO:0000256" key="7">
    <source>
        <dbReference type="SAM" id="MobiDB-lite"/>
    </source>
</evidence>
<name>M4TB20_9TRYP</name>
<evidence type="ECO:0000256" key="6">
    <source>
        <dbReference type="ARBA" id="ARBA00023288"/>
    </source>
</evidence>
<keyword evidence="5" id="KW-0325">Glycoprotein</keyword>
<dbReference type="InterPro" id="IPR001812">
    <property type="entry name" value="Trypano_VSG_A_N_dom"/>
</dbReference>
<evidence type="ECO:0000259" key="9">
    <source>
        <dbReference type="Pfam" id="PF00913"/>
    </source>
</evidence>
<reference evidence="10" key="1">
    <citation type="submission" date="2013-02" db="EMBL/GenBank/DDBJ databases">
        <authorList>
            <person name="Cross G.A.M."/>
            <person name="Kim H.-S."/>
            <person name="Wickstead B."/>
        </authorList>
    </citation>
    <scope>NUCLEOTIDE SEQUENCE</scope>
    <source>
        <strain evidence="10">Lister 427</strain>
    </source>
</reference>
<proteinExistence type="predicted"/>
<keyword evidence="3" id="KW-0336">GPI-anchor</keyword>
<dbReference type="VEuPathDB" id="TriTrypDB:Tb1125.9.17380"/>
<evidence type="ECO:0000256" key="2">
    <source>
        <dbReference type="ARBA" id="ARBA00022475"/>
    </source>
</evidence>
<comment type="subcellular location">
    <subcellularLocation>
        <location evidence="1">Cell membrane</location>
        <topology evidence="1">Lipid-anchor</topology>
        <topology evidence="1">GPI-anchor</topology>
    </subcellularLocation>
</comment>
<dbReference type="EMBL" id="KC612714">
    <property type="protein sequence ID" value="AGH60145.1"/>
    <property type="molecule type" value="Genomic_DNA"/>
</dbReference>
<evidence type="ECO:0000256" key="1">
    <source>
        <dbReference type="ARBA" id="ARBA00004609"/>
    </source>
</evidence>
<reference evidence="10" key="2">
    <citation type="journal article" date="2014" name="Mol. Biochem. Parasitol.">
        <title>Capturing the variant surface glycoprotein repertoire (the VSGnome) of Trypanosoma brucei Lister 427.</title>
        <authorList>
            <person name="Cross G.A."/>
            <person name="Kim H.S."/>
            <person name="Wickstead B."/>
        </authorList>
    </citation>
    <scope>NUCLEOTIDE SEQUENCE</scope>
    <source>
        <strain evidence="10">Lister 427</strain>
    </source>
</reference>
<sequence>MPRNSGRTTSTLALALALKLLAVPVSPSGPAFDEEPVKKVCKVAKTLTDIEGVALAKIQSLINQVSAANEAAAKANLAAAAATDSNTSTLYAAAGARASRCSTDAATALATLAPIALNAATNGAKTSGHISEVIDILRQAGKGRSTSKCIVQKGDSTATLASTVTAYGCPAEILEPPEPRATVDASVMDNKGFKTLSAKTDLHSGNAQQTCIFLVGANDNAAKLWKANGGPGSAVNIAQGFITIKPHDTAASATAQTPALNALGNSWATPEATTAAAKLYNKIGQLEKHMHNSSGETADEVLDSILATENLKAALLAVINKPKGAPAKPTEDEIATALINSVEPAATTQSQKLKDKILNTLVPKLTEGSRSQVKLSTLEYPGEIQTSTLAAIQELKNGCNLWSALKAASNQSPPTRHRRNIVTQLETLTKTSVTRKNNSSYDDSEDSSKKCNLMRKKRR</sequence>
<feature type="domain" description="Trypanosome variant surface glycoprotein A-type N-terminal" evidence="9">
    <location>
        <begin position="16"/>
        <end position="387"/>
    </location>
</feature>
<keyword evidence="8" id="KW-0732">Signal</keyword>